<keyword evidence="3" id="KW-1185">Reference proteome</keyword>
<reference evidence="3" key="1">
    <citation type="journal article" date="2020" name="Stud. Mycol.">
        <title>101 Dothideomycetes genomes: A test case for predicting lifestyles and emergence of pathogens.</title>
        <authorList>
            <person name="Haridas S."/>
            <person name="Albert R."/>
            <person name="Binder M."/>
            <person name="Bloem J."/>
            <person name="LaButti K."/>
            <person name="Salamov A."/>
            <person name="Andreopoulos B."/>
            <person name="Baker S."/>
            <person name="Barry K."/>
            <person name="Bills G."/>
            <person name="Bluhm B."/>
            <person name="Cannon C."/>
            <person name="Castanera R."/>
            <person name="Culley D."/>
            <person name="Daum C."/>
            <person name="Ezra D."/>
            <person name="Gonzalez J."/>
            <person name="Henrissat B."/>
            <person name="Kuo A."/>
            <person name="Liang C."/>
            <person name="Lipzen A."/>
            <person name="Lutzoni F."/>
            <person name="Magnuson J."/>
            <person name="Mondo S."/>
            <person name="Nolan M."/>
            <person name="Ohm R."/>
            <person name="Pangilinan J."/>
            <person name="Park H.-J."/>
            <person name="Ramirez L."/>
            <person name="Alfaro M."/>
            <person name="Sun H."/>
            <person name="Tritt A."/>
            <person name="Yoshinaga Y."/>
            <person name="Zwiers L.-H."/>
            <person name="Turgeon B."/>
            <person name="Goodwin S."/>
            <person name="Spatafora J."/>
            <person name="Crous P."/>
            <person name="Grigoriev I."/>
        </authorList>
    </citation>
    <scope>NUCLEOTIDE SEQUENCE [LARGE SCALE GENOMIC DNA]</scope>
    <source>
        <strain evidence="3">CBS 304.66</strain>
    </source>
</reference>
<dbReference type="Gene3D" id="3.30.710.10">
    <property type="entry name" value="Potassium Channel Kv1.1, Chain A"/>
    <property type="match status" value="1"/>
</dbReference>
<dbReference type="SUPFAM" id="SSF54695">
    <property type="entry name" value="POZ domain"/>
    <property type="match status" value="1"/>
</dbReference>
<protein>
    <recommendedName>
        <fullName evidence="1">BTB domain-containing protein</fullName>
    </recommendedName>
</protein>
<dbReference type="InterPro" id="IPR011333">
    <property type="entry name" value="SKP1/BTB/POZ_sf"/>
</dbReference>
<proteinExistence type="predicted"/>
<name>A0A9P4N5S8_9PLEO</name>
<evidence type="ECO:0000259" key="1">
    <source>
        <dbReference type="PROSITE" id="PS50097"/>
    </source>
</evidence>
<sequence>MPPSYTLHKSFLSRHSTFFREVLVTPNENGPIVVTDTEPTVFGLFASFIYNGCCSNIEDHVAVKARDPSLLSLRAWLFTMRISATDFANYIVQHLQKKASERHSASH</sequence>
<evidence type="ECO:0000313" key="2">
    <source>
        <dbReference type="EMBL" id="KAF2263744.1"/>
    </source>
</evidence>
<accession>A0A9P4N5S8</accession>
<dbReference type="EMBL" id="ML986622">
    <property type="protein sequence ID" value="KAF2263744.1"/>
    <property type="molecule type" value="Genomic_DNA"/>
</dbReference>
<dbReference type="Proteomes" id="UP000800093">
    <property type="component" value="Unassembled WGS sequence"/>
</dbReference>
<gene>
    <name evidence="2" type="ORF">CC78DRAFT_568804</name>
</gene>
<evidence type="ECO:0000313" key="3">
    <source>
        <dbReference type="Proteomes" id="UP000800093"/>
    </source>
</evidence>
<comment type="caution">
    <text evidence="2">The sequence shown here is derived from an EMBL/GenBank/DDBJ whole genome shotgun (WGS) entry which is preliminary data.</text>
</comment>
<dbReference type="InterPro" id="IPR000210">
    <property type="entry name" value="BTB/POZ_dom"/>
</dbReference>
<organism evidence="2 3">
    <name type="scientific">Lojkania enalia</name>
    <dbReference type="NCBI Taxonomy" id="147567"/>
    <lineage>
        <taxon>Eukaryota</taxon>
        <taxon>Fungi</taxon>
        <taxon>Dikarya</taxon>
        <taxon>Ascomycota</taxon>
        <taxon>Pezizomycotina</taxon>
        <taxon>Dothideomycetes</taxon>
        <taxon>Pleosporomycetidae</taxon>
        <taxon>Pleosporales</taxon>
        <taxon>Pleosporales incertae sedis</taxon>
        <taxon>Lojkania</taxon>
    </lineage>
</organism>
<feature type="domain" description="BTB" evidence="1">
    <location>
        <begin position="1"/>
        <end position="52"/>
    </location>
</feature>
<dbReference type="Pfam" id="PF00651">
    <property type="entry name" value="BTB"/>
    <property type="match status" value="1"/>
</dbReference>
<dbReference type="PROSITE" id="PS50097">
    <property type="entry name" value="BTB"/>
    <property type="match status" value="1"/>
</dbReference>
<dbReference type="AlphaFoldDB" id="A0A9P4N5S8"/>